<dbReference type="GO" id="GO:0015629">
    <property type="term" value="C:actin cytoskeleton"/>
    <property type="evidence" value="ECO:0007669"/>
    <property type="project" value="TreeGrafter"/>
</dbReference>
<feature type="compositionally biased region" description="Polar residues" evidence="6">
    <location>
        <begin position="344"/>
        <end position="385"/>
    </location>
</feature>
<dbReference type="GO" id="GO:0051666">
    <property type="term" value="P:actin cortical patch localization"/>
    <property type="evidence" value="ECO:0007669"/>
    <property type="project" value="InterPro"/>
</dbReference>
<proteinExistence type="predicted"/>
<organism evidence="8">
    <name type="scientific">Aureoumbra lagunensis</name>
    <dbReference type="NCBI Taxonomy" id="44058"/>
    <lineage>
        <taxon>Eukaryota</taxon>
        <taxon>Sar</taxon>
        <taxon>Stramenopiles</taxon>
        <taxon>Ochrophyta</taxon>
        <taxon>Pelagophyceae</taxon>
        <taxon>Pelagomonadales</taxon>
        <taxon>Aureoumbra</taxon>
    </lineage>
</organism>
<reference evidence="8" key="1">
    <citation type="submission" date="2021-01" db="EMBL/GenBank/DDBJ databases">
        <authorList>
            <person name="Corre E."/>
            <person name="Pelletier E."/>
            <person name="Niang G."/>
            <person name="Scheremetjew M."/>
            <person name="Finn R."/>
            <person name="Kale V."/>
            <person name="Holt S."/>
            <person name="Cochrane G."/>
            <person name="Meng A."/>
            <person name="Brown T."/>
            <person name="Cohen L."/>
        </authorList>
    </citation>
    <scope>NUCLEOTIDE SEQUENCE</scope>
    <source>
        <strain evidence="8">CCMP1510</strain>
    </source>
</reference>
<accession>A0A7S3K3L1</accession>
<dbReference type="CDD" id="cd00174">
    <property type="entry name" value="SH3"/>
    <property type="match status" value="1"/>
</dbReference>
<evidence type="ECO:0000256" key="6">
    <source>
        <dbReference type="SAM" id="MobiDB-lite"/>
    </source>
</evidence>
<keyword evidence="3" id="KW-0963">Cytoplasm</keyword>
<feature type="coiled-coil region" evidence="5">
    <location>
        <begin position="131"/>
        <end position="177"/>
    </location>
</feature>
<dbReference type="GO" id="GO:0006897">
    <property type="term" value="P:endocytosis"/>
    <property type="evidence" value="ECO:0007669"/>
    <property type="project" value="InterPro"/>
</dbReference>
<dbReference type="EMBL" id="HBIJ01018790">
    <property type="protein sequence ID" value="CAE0371586.1"/>
    <property type="molecule type" value="Transcribed_RNA"/>
</dbReference>
<evidence type="ECO:0000313" key="8">
    <source>
        <dbReference type="EMBL" id="CAE0371586.1"/>
    </source>
</evidence>
<dbReference type="AlphaFoldDB" id="A0A7S3K3L1"/>
<dbReference type="SMART" id="SM00326">
    <property type="entry name" value="SH3"/>
    <property type="match status" value="1"/>
</dbReference>
<keyword evidence="5" id="KW-0175">Coiled coil</keyword>
<evidence type="ECO:0000256" key="1">
    <source>
        <dbReference type="ARBA" id="ARBA00004496"/>
    </source>
</evidence>
<dbReference type="PROSITE" id="PS50002">
    <property type="entry name" value="SH3"/>
    <property type="match status" value="1"/>
</dbReference>
<dbReference type="PRINTS" id="PR00452">
    <property type="entry name" value="SH3DOMAIN"/>
</dbReference>
<keyword evidence="2 4" id="KW-0728">SH3 domain</keyword>
<evidence type="ECO:0000256" key="2">
    <source>
        <dbReference type="ARBA" id="ARBA00022443"/>
    </source>
</evidence>
<dbReference type="InterPro" id="IPR046982">
    <property type="entry name" value="BIN3/RVS161-like"/>
</dbReference>
<feature type="region of interest" description="Disordered" evidence="6">
    <location>
        <begin position="344"/>
        <end position="421"/>
    </location>
</feature>
<dbReference type="GO" id="GO:0005737">
    <property type="term" value="C:cytoplasm"/>
    <property type="evidence" value="ECO:0007669"/>
    <property type="project" value="UniProtKB-SubCell"/>
</dbReference>
<dbReference type="Gene3D" id="2.30.30.40">
    <property type="entry name" value="SH3 Domains"/>
    <property type="match status" value="1"/>
</dbReference>
<dbReference type="InterPro" id="IPR036028">
    <property type="entry name" value="SH3-like_dom_sf"/>
</dbReference>
<gene>
    <name evidence="8" type="ORF">ALAG00032_LOCUS12368</name>
</gene>
<dbReference type="PANTHER" id="PTHR47174">
    <property type="entry name" value="BRIDGING INTEGRATOR 3"/>
    <property type="match status" value="1"/>
</dbReference>
<evidence type="ECO:0000256" key="5">
    <source>
        <dbReference type="SAM" id="Coils"/>
    </source>
</evidence>
<dbReference type="InterPro" id="IPR001452">
    <property type="entry name" value="SH3_domain"/>
</dbReference>
<dbReference type="SUPFAM" id="SSF50044">
    <property type="entry name" value="SH3-domain"/>
    <property type="match status" value="1"/>
</dbReference>
<protein>
    <recommendedName>
        <fullName evidence="7">SH3 domain-containing protein</fullName>
    </recommendedName>
</protein>
<evidence type="ECO:0000256" key="3">
    <source>
        <dbReference type="ARBA" id="ARBA00022490"/>
    </source>
</evidence>
<feature type="region of interest" description="Disordered" evidence="6">
    <location>
        <begin position="291"/>
        <end position="328"/>
    </location>
</feature>
<evidence type="ECO:0000256" key="4">
    <source>
        <dbReference type="PROSITE-ProRule" id="PRU00192"/>
    </source>
</evidence>
<evidence type="ECO:0000259" key="7">
    <source>
        <dbReference type="PROSITE" id="PS50002"/>
    </source>
</evidence>
<name>A0A7S3K3L1_9STRA</name>
<comment type="subcellular location">
    <subcellularLocation>
        <location evidence="1">Cytoplasm</location>
    </subcellularLocation>
</comment>
<dbReference type="PANTHER" id="PTHR47174:SF3">
    <property type="entry name" value="BRIDGING INTEGRATOR 3"/>
    <property type="match status" value="1"/>
</dbReference>
<feature type="domain" description="SH3" evidence="7">
    <location>
        <begin position="421"/>
        <end position="480"/>
    </location>
</feature>
<sequence length="483" mass="53195">MLSREKRRRRKEKFLQKIGARSSGDDSIYIEQSKKNNETVNAIAQMQKAINEYRSTLIAFCAAAANISKAAEDLLENLIGDDSIENDDAIIEDEDINELLSLKSRHREILGTVSALEAIREVAEEPLRIAASASREKIIALEKKRKEARLDYDSFKARNLEERADEAQRRLDQCTDACFEEFLTIKKIALDASICSIATVFGCEAAYFDTATQASASRLALLRGKSATYANNGLALSALYRSRLEQSFQLEIKKIDNTSLDHYTIPSLAPDLDKLLQFIFIPNLTSKGGAAQKVVTTSTNENKKSNTNDAENNKGLTNSTITKMPIMPSPKLAKSIDSQVILRSDSSASYHECSPTTNEQIRVSMPSMKNFQSAKKITTCSSTSEEIIHEKKQSSSPRPPSSQSSLPPPPPPQPIPHTNDNSSITVVALHAYTADRAGDLSFSPGDIIQVIRKKDNGWWIGQLGPNSGEFPSNYVSSLPSTTS</sequence>
<dbReference type="GO" id="GO:0097320">
    <property type="term" value="P:plasma membrane tubulation"/>
    <property type="evidence" value="ECO:0007669"/>
    <property type="project" value="TreeGrafter"/>
</dbReference>
<dbReference type="InterPro" id="IPR027267">
    <property type="entry name" value="AH/BAR_dom_sf"/>
</dbReference>
<dbReference type="SUPFAM" id="SSF103657">
    <property type="entry name" value="BAR/IMD domain-like"/>
    <property type="match status" value="1"/>
</dbReference>
<dbReference type="Gene3D" id="1.20.1270.60">
    <property type="entry name" value="Arfaptin homology (AH) domain/BAR domain"/>
    <property type="match status" value="1"/>
</dbReference>
<dbReference type="Pfam" id="PF00018">
    <property type="entry name" value="SH3_1"/>
    <property type="match status" value="1"/>
</dbReference>
<dbReference type="GO" id="GO:0008289">
    <property type="term" value="F:lipid binding"/>
    <property type="evidence" value="ECO:0007669"/>
    <property type="project" value="TreeGrafter"/>
</dbReference>
<feature type="compositionally biased region" description="Pro residues" evidence="6">
    <location>
        <begin position="406"/>
        <end position="415"/>
    </location>
</feature>